<comment type="caution">
    <text evidence="4">The sequence shown here is derived from an EMBL/GenBank/DDBJ whole genome shotgun (WGS) entry which is preliminary data.</text>
</comment>
<dbReference type="InterPro" id="IPR012340">
    <property type="entry name" value="NA-bd_OB-fold"/>
</dbReference>
<feature type="compositionally biased region" description="Basic and acidic residues" evidence="2">
    <location>
        <begin position="46"/>
        <end position="58"/>
    </location>
</feature>
<evidence type="ECO:0000313" key="4">
    <source>
        <dbReference type="EMBL" id="EKC98096.1"/>
    </source>
</evidence>
<dbReference type="Gene3D" id="3.90.190.10">
    <property type="entry name" value="Protein tyrosine phosphatase superfamily"/>
    <property type="match status" value="1"/>
</dbReference>
<dbReference type="InParanoid" id="K1VGB2"/>
<evidence type="ECO:0000256" key="1">
    <source>
        <dbReference type="ARBA" id="ARBA00009679"/>
    </source>
</evidence>
<name>K1VGB2_TRIAC</name>
<dbReference type="OrthoDB" id="202825at2759"/>
<dbReference type="InterPro" id="IPR020428">
    <property type="entry name" value="PFA-DSPs"/>
</dbReference>
<feature type="compositionally biased region" description="Basic residues" evidence="2">
    <location>
        <begin position="274"/>
        <end position="296"/>
    </location>
</feature>
<proteinExistence type="inferred from homology"/>
<dbReference type="GO" id="GO:0006270">
    <property type="term" value="P:DNA replication initiation"/>
    <property type="evidence" value="ECO:0007669"/>
    <property type="project" value="InterPro"/>
</dbReference>
<comment type="similarity">
    <text evidence="1">Belongs to the MCM10 family.</text>
</comment>
<dbReference type="InterPro" id="IPR004861">
    <property type="entry name" value="Siw14-like"/>
</dbReference>
<dbReference type="Gene3D" id="2.40.50.140">
    <property type="entry name" value="Nucleic acid-binding proteins"/>
    <property type="match status" value="1"/>
</dbReference>
<protein>
    <recommendedName>
        <fullName evidence="3">Zinc finger Mcm10/DnaG-type domain-containing protein</fullName>
    </recommendedName>
</protein>
<dbReference type="AlphaFoldDB" id="K1VGB2"/>
<dbReference type="GO" id="GO:0043596">
    <property type="term" value="C:nuclear replication fork"/>
    <property type="evidence" value="ECO:0007669"/>
    <property type="project" value="TreeGrafter"/>
</dbReference>
<gene>
    <name evidence="4" type="ORF">A1Q2_07642</name>
</gene>
<dbReference type="GO" id="GO:0016791">
    <property type="term" value="F:phosphatase activity"/>
    <property type="evidence" value="ECO:0007669"/>
    <property type="project" value="InterPro"/>
</dbReference>
<reference evidence="4 5" key="1">
    <citation type="journal article" date="2012" name="Eukaryot. Cell">
        <title>Genome sequence of the Trichosporon asahii environmental strain CBS 8904.</title>
        <authorList>
            <person name="Yang R.Y."/>
            <person name="Li H.T."/>
            <person name="Zhu H."/>
            <person name="Zhou G.P."/>
            <person name="Wang M."/>
            <person name="Wang L."/>
        </authorList>
    </citation>
    <scope>NUCLEOTIDE SEQUENCE [LARGE SCALE GENOMIC DNA]</scope>
    <source>
        <strain evidence="4 5">CBS 8904</strain>
    </source>
</reference>
<evidence type="ECO:0000259" key="3">
    <source>
        <dbReference type="Pfam" id="PF09329"/>
    </source>
</evidence>
<feature type="domain" description="Zinc finger Mcm10/DnaG-type" evidence="3">
    <location>
        <begin position="404"/>
        <end position="449"/>
    </location>
</feature>
<sequence>MADLDTADLDAQIARLQEERAKRMAKAEAEQRRAEASAAKVLIADKEKGRIPLPEKPRQPVFVPRPTAPKTSHVDLQQAPKKSTVLERLAARKAMSDKLPSLPSVERSTSFKDRVASREGSRSATPVGAPLKSINPGGDDLEIVRTGKERAEDLTLDHELELGPREFGKDPEGEEVWRALEPNSGIRLSKRVLPHEDVQDLIRGRFFLRPPQVYSIARLSRDGATYDIPVEGDWVTIAVVAERGDIRVSGTRNVKSDDEDDDDDGSDGDGRQPQHQKGKKQGKQGKENKKRKPRKYINLKLVALPPRNKTLGSNTISGDAHLQLLLFESDSIVNGKDDEGNETRSYRGGSGGAYEKWCNLGVGSVIALLNPRVLRPLKAGGTPHPLTLPLALNPASADCISYIGQAMDMGRCTANQRDGSRCRTWIDLRLGQVCEYHIHAAVKRGRSGRGALAGATTAFELTDRPMMGRRGGFGNANMDKYDPSRKTGLLPRDGARAAPRGAENGGGGATYIVGSGVARIGRTDGALAPIGDPDLANKLGRNTAMKRKRKMEVAEAEAALSRMFEKNGDGTSAGAKYLQALGKAPTTEKEPGWEEKTKRVYSAQAIKNIGFDPTGRRNENAEKRRPIRATLNFVQATSTISAFLATLHYSTFTSFHHLVTLDIPTSRATIIRYRTGPHHYPRARQTGSPAHLLPTPHPSIMTTLPPSLRPTAVASLTPPPVLVPPINFALVAPGVYRSGHPNRRNFGFLQRLGLKTVLYVARSDEYRPDGADFVSQHNLNLHHIDLSDDEELFTPSGKKRMYEALQIVLDTRNYPILVHDDTGKAAVTLLCALVRCYQNWALTAVFREGDMFAGAGGSDDSGLGNAGKEFIATFDPRSVPLDPEYLPDWAEM</sequence>
<dbReference type="eggNOG" id="KOG3056">
    <property type="taxonomic scope" value="Eukaryota"/>
</dbReference>
<evidence type="ECO:0000313" key="5">
    <source>
        <dbReference type="Proteomes" id="UP000006757"/>
    </source>
</evidence>
<dbReference type="EMBL" id="AMBO01000398">
    <property type="protein sequence ID" value="EKC98096.1"/>
    <property type="molecule type" value="Genomic_DNA"/>
</dbReference>
<feature type="region of interest" description="Disordered" evidence="2">
    <location>
        <begin position="250"/>
        <end position="296"/>
    </location>
</feature>
<dbReference type="GO" id="GO:0003688">
    <property type="term" value="F:DNA replication origin binding"/>
    <property type="evidence" value="ECO:0007669"/>
    <property type="project" value="TreeGrafter"/>
</dbReference>
<accession>K1VGB2</accession>
<dbReference type="InterPro" id="IPR015408">
    <property type="entry name" value="Znf_Mcm10/DnaG"/>
</dbReference>
<dbReference type="HOGENOM" id="CLU_015393_0_0_1"/>
<feature type="region of interest" description="Disordered" evidence="2">
    <location>
        <begin position="94"/>
        <end position="140"/>
    </location>
</feature>
<dbReference type="STRING" id="1220162.K1VGB2"/>
<dbReference type="SUPFAM" id="SSF52799">
    <property type="entry name" value="(Phosphotyrosine protein) phosphatases II"/>
    <property type="match status" value="1"/>
</dbReference>
<dbReference type="GO" id="GO:0003697">
    <property type="term" value="F:single-stranded DNA binding"/>
    <property type="evidence" value="ECO:0007669"/>
    <property type="project" value="InterPro"/>
</dbReference>
<dbReference type="PRINTS" id="PR01911">
    <property type="entry name" value="PFDSPHPHTASE"/>
</dbReference>
<dbReference type="PANTHER" id="PTHR13454:SF11">
    <property type="entry name" value="PROTEIN MCM10 HOMOLOG"/>
    <property type="match status" value="1"/>
</dbReference>
<keyword evidence="5" id="KW-1185">Reference proteome</keyword>
<feature type="compositionally biased region" description="Basic and acidic residues" evidence="2">
    <location>
        <begin position="109"/>
        <end position="121"/>
    </location>
</feature>
<dbReference type="InterPro" id="IPR040184">
    <property type="entry name" value="Mcm10"/>
</dbReference>
<dbReference type="Proteomes" id="UP000006757">
    <property type="component" value="Unassembled WGS sequence"/>
</dbReference>
<feature type="compositionally biased region" description="Acidic residues" evidence="2">
    <location>
        <begin position="257"/>
        <end position="267"/>
    </location>
</feature>
<dbReference type="PANTHER" id="PTHR13454">
    <property type="entry name" value="PROTEIN MCM10 HOMOLOG"/>
    <property type="match status" value="1"/>
</dbReference>
<organism evidence="4 5">
    <name type="scientific">Trichosporon asahii var. asahii (strain CBS 8904)</name>
    <name type="common">Yeast</name>
    <dbReference type="NCBI Taxonomy" id="1220162"/>
    <lineage>
        <taxon>Eukaryota</taxon>
        <taxon>Fungi</taxon>
        <taxon>Dikarya</taxon>
        <taxon>Basidiomycota</taxon>
        <taxon>Agaricomycotina</taxon>
        <taxon>Tremellomycetes</taxon>
        <taxon>Trichosporonales</taxon>
        <taxon>Trichosporonaceae</taxon>
        <taxon>Trichosporon</taxon>
    </lineage>
</organism>
<feature type="region of interest" description="Disordered" evidence="2">
    <location>
        <begin position="46"/>
        <end position="82"/>
    </location>
</feature>
<evidence type="ECO:0000256" key="2">
    <source>
        <dbReference type="SAM" id="MobiDB-lite"/>
    </source>
</evidence>
<dbReference type="Pfam" id="PF03162">
    <property type="entry name" value="Y_phosphatase2"/>
    <property type="match status" value="1"/>
</dbReference>
<dbReference type="eggNOG" id="KOG1572">
    <property type="taxonomic scope" value="Eukaryota"/>
</dbReference>
<dbReference type="InterPro" id="IPR029021">
    <property type="entry name" value="Prot-tyrosine_phosphatase-like"/>
</dbReference>
<dbReference type="Pfam" id="PF09329">
    <property type="entry name" value="zf-primase"/>
    <property type="match status" value="1"/>
</dbReference>